<dbReference type="Proteomes" id="UP000887116">
    <property type="component" value="Unassembled WGS sequence"/>
</dbReference>
<organism evidence="1 2">
    <name type="scientific">Trichonephila clavata</name>
    <name type="common">Joro spider</name>
    <name type="synonym">Nephila clavata</name>
    <dbReference type="NCBI Taxonomy" id="2740835"/>
    <lineage>
        <taxon>Eukaryota</taxon>
        <taxon>Metazoa</taxon>
        <taxon>Ecdysozoa</taxon>
        <taxon>Arthropoda</taxon>
        <taxon>Chelicerata</taxon>
        <taxon>Arachnida</taxon>
        <taxon>Araneae</taxon>
        <taxon>Araneomorphae</taxon>
        <taxon>Entelegynae</taxon>
        <taxon>Araneoidea</taxon>
        <taxon>Nephilidae</taxon>
        <taxon>Trichonephila</taxon>
    </lineage>
</organism>
<dbReference type="EMBL" id="BMAO01035485">
    <property type="protein sequence ID" value="GFR03957.1"/>
    <property type="molecule type" value="Genomic_DNA"/>
</dbReference>
<keyword evidence="2" id="KW-1185">Reference proteome</keyword>
<protein>
    <submittedName>
        <fullName evidence="1">Uncharacterized protein</fullName>
    </submittedName>
</protein>
<evidence type="ECO:0000313" key="1">
    <source>
        <dbReference type="EMBL" id="GFR03957.1"/>
    </source>
</evidence>
<sequence>MTLATAVLPTPLRSSELLRWRGGSRSGSILNLFCRVGAPPGAASQRTAAITPVPVPATASTAAIHPTPLPFSHLAVRAVYACYRWTRATFLCDNTLATGYCSTCWQHVIWTTLCRTPRRSAAVMPRTWHDARSQRTGCVGATLPATRVAAFRSTRVCA</sequence>
<accession>A0A8X6LCZ3</accession>
<name>A0A8X6LCZ3_TRICU</name>
<reference evidence="1" key="1">
    <citation type="submission" date="2020-07" db="EMBL/GenBank/DDBJ databases">
        <title>Multicomponent nature underlies the extraordinary mechanical properties of spider dragline silk.</title>
        <authorList>
            <person name="Kono N."/>
            <person name="Nakamura H."/>
            <person name="Mori M."/>
            <person name="Yoshida Y."/>
            <person name="Ohtoshi R."/>
            <person name="Malay A.D."/>
            <person name="Moran D.A.P."/>
            <person name="Tomita M."/>
            <person name="Numata K."/>
            <person name="Arakawa K."/>
        </authorList>
    </citation>
    <scope>NUCLEOTIDE SEQUENCE</scope>
</reference>
<comment type="caution">
    <text evidence="1">The sequence shown here is derived from an EMBL/GenBank/DDBJ whole genome shotgun (WGS) entry which is preliminary data.</text>
</comment>
<evidence type="ECO:0000313" key="2">
    <source>
        <dbReference type="Proteomes" id="UP000887116"/>
    </source>
</evidence>
<proteinExistence type="predicted"/>
<dbReference type="AlphaFoldDB" id="A0A8X6LCZ3"/>
<gene>
    <name evidence="1" type="ORF">TNCT_161381</name>
</gene>